<organism evidence="1 2">
    <name type="scientific">Kitasatospora atroaurantiaca</name>
    <dbReference type="NCBI Taxonomy" id="285545"/>
    <lineage>
        <taxon>Bacteria</taxon>
        <taxon>Bacillati</taxon>
        <taxon>Actinomycetota</taxon>
        <taxon>Actinomycetes</taxon>
        <taxon>Kitasatosporales</taxon>
        <taxon>Streptomycetaceae</taxon>
        <taxon>Kitasatospora</taxon>
    </lineage>
</organism>
<gene>
    <name evidence="1" type="ORF">FB465_1937</name>
</gene>
<proteinExistence type="predicted"/>
<dbReference type="OrthoDB" id="4221741at2"/>
<evidence type="ECO:0000313" key="2">
    <source>
        <dbReference type="Proteomes" id="UP000318416"/>
    </source>
</evidence>
<accession>A0A561EMY7</accession>
<reference evidence="1 2" key="1">
    <citation type="submission" date="2019-06" db="EMBL/GenBank/DDBJ databases">
        <title>Sequencing the genomes of 1000 actinobacteria strains.</title>
        <authorList>
            <person name="Klenk H.-P."/>
        </authorList>
    </citation>
    <scope>NUCLEOTIDE SEQUENCE [LARGE SCALE GENOMIC DNA]</scope>
    <source>
        <strain evidence="1 2">DSM 41649</strain>
    </source>
</reference>
<keyword evidence="2" id="KW-1185">Reference proteome</keyword>
<dbReference type="Proteomes" id="UP000318416">
    <property type="component" value="Unassembled WGS sequence"/>
</dbReference>
<dbReference type="AlphaFoldDB" id="A0A561EMY7"/>
<sequence length="159" mass="17332">MSTTTADEFAAQLATQLPDWVRSTENAGPPGATYLTHPDGHRLGLRLQPHGLSLQTWITAGPLPDLPASTTPAEAAKAQTALDARLQPGRTWHAVLHLKSTKDPHKTLATLATKHLLRVLAVKPRRAASRPNWLEGEPLARIQLTRATKRTITKREAAQ</sequence>
<dbReference type="EMBL" id="VIVR01000001">
    <property type="protein sequence ID" value="TWE16942.1"/>
    <property type="molecule type" value="Genomic_DNA"/>
</dbReference>
<evidence type="ECO:0000313" key="1">
    <source>
        <dbReference type="EMBL" id="TWE16942.1"/>
    </source>
</evidence>
<dbReference type="RefSeq" id="WP_145789413.1">
    <property type="nucleotide sequence ID" value="NZ_BAAABR010000054.1"/>
</dbReference>
<name>A0A561EMY7_9ACTN</name>
<protein>
    <submittedName>
        <fullName evidence="1">Uncharacterized protein</fullName>
    </submittedName>
</protein>
<comment type="caution">
    <text evidence="1">The sequence shown here is derived from an EMBL/GenBank/DDBJ whole genome shotgun (WGS) entry which is preliminary data.</text>
</comment>